<protein>
    <recommendedName>
        <fullName evidence="2">DUF4189 domain-containing protein</fullName>
    </recommendedName>
</protein>
<dbReference type="RefSeq" id="WP_013595796.1">
    <property type="nucleotide sequence ID" value="NC_015138.1"/>
</dbReference>
<feature type="domain" description="DUF4189" evidence="2">
    <location>
        <begin position="57"/>
        <end position="153"/>
    </location>
</feature>
<evidence type="ECO:0000256" key="1">
    <source>
        <dbReference type="SAM" id="SignalP"/>
    </source>
</evidence>
<dbReference type="Pfam" id="PF13827">
    <property type="entry name" value="DUF4189"/>
    <property type="match status" value="1"/>
</dbReference>
<dbReference type="Proteomes" id="UP000002482">
    <property type="component" value="Chromosome"/>
</dbReference>
<dbReference type="InterPro" id="IPR025240">
    <property type="entry name" value="DUF4189"/>
</dbReference>
<evidence type="ECO:0000313" key="3">
    <source>
        <dbReference type="EMBL" id="ADX47310.1"/>
    </source>
</evidence>
<feature type="signal peptide" evidence="1">
    <location>
        <begin position="1"/>
        <end position="20"/>
    </location>
</feature>
<feature type="chain" id="PRO_5003258608" description="DUF4189 domain-containing protein" evidence="1">
    <location>
        <begin position="21"/>
        <end position="161"/>
    </location>
</feature>
<organism evidence="3 4">
    <name type="scientific">Paracidovorax avenae (strain ATCC 19860 / DSM 7227 / CCUG 15838 / JCM 20985 / LMG 2117 / NCPPB 1011)</name>
    <name type="common">Acidovorax avenae</name>
    <dbReference type="NCBI Taxonomy" id="643561"/>
    <lineage>
        <taxon>Bacteria</taxon>
        <taxon>Pseudomonadati</taxon>
        <taxon>Pseudomonadota</taxon>
        <taxon>Betaproteobacteria</taxon>
        <taxon>Burkholderiales</taxon>
        <taxon>Comamonadaceae</taxon>
        <taxon>Paracidovorax</taxon>
    </lineage>
</organism>
<dbReference type="HOGENOM" id="CLU_127166_0_0_4"/>
<name>F0QAS2_PARA1</name>
<reference evidence="3" key="1">
    <citation type="submission" date="2011-02" db="EMBL/GenBank/DDBJ databases">
        <title>Complete sequence of Acidovorax avenae subsp. avenae ATCC 19860.</title>
        <authorList>
            <consortium name="US DOE Joint Genome Institute"/>
            <person name="Lucas S."/>
            <person name="Copeland A."/>
            <person name="Lapidus A."/>
            <person name="Cheng J.-F."/>
            <person name="Goodwin L."/>
            <person name="Pitluck S."/>
            <person name="Chertkov O."/>
            <person name="Held B."/>
            <person name="Detter J.C."/>
            <person name="Han C."/>
            <person name="Tapia R."/>
            <person name="Land M."/>
            <person name="Hauser L."/>
            <person name="Kyrpides N."/>
            <person name="Ivanova N."/>
            <person name="Ovchinnikova G."/>
            <person name="Pagani I."/>
            <person name="Gordon S."/>
            <person name="Woyke T."/>
        </authorList>
    </citation>
    <scope>NUCLEOTIDE SEQUENCE</scope>
    <source>
        <strain evidence="3">ATCC 19860</strain>
    </source>
</reference>
<dbReference type="AlphaFoldDB" id="F0QAS2"/>
<dbReference type="KEGG" id="aaa:Acav_3409"/>
<gene>
    <name evidence="3" type="ordered locus">Acav_3409</name>
</gene>
<keyword evidence="1" id="KW-0732">Signal</keyword>
<dbReference type="EMBL" id="CP002521">
    <property type="protein sequence ID" value="ADX47310.1"/>
    <property type="molecule type" value="Genomic_DNA"/>
</dbReference>
<dbReference type="GeneID" id="34235653"/>
<proteinExistence type="predicted"/>
<dbReference type="OrthoDB" id="8852781at2"/>
<accession>F0QAS2</accession>
<evidence type="ECO:0000313" key="4">
    <source>
        <dbReference type="Proteomes" id="UP000002482"/>
    </source>
</evidence>
<evidence type="ECO:0000259" key="2">
    <source>
        <dbReference type="Pfam" id="PF13827"/>
    </source>
</evidence>
<keyword evidence="4" id="KW-1185">Reference proteome</keyword>
<sequence>MKTTVFLAVWLAASMGSAGAAAQTRCPSGVQAGGAQCLPDDEAAAPPRPTGEWVKTWGAMVSSNAGRGAWTSSGKTTEEAAREDALGKCRATGVRDCVVDMAYFNQCAAVAGANGGKAGSIDTGKDESVASQRAVESCEKKAGSKCSVLFVECSRPLFVKY</sequence>